<dbReference type="Proteomes" id="UP000677228">
    <property type="component" value="Unassembled WGS sequence"/>
</dbReference>
<dbReference type="Proteomes" id="UP000663829">
    <property type="component" value="Unassembled WGS sequence"/>
</dbReference>
<name>A0A814XYR6_9BILA</name>
<evidence type="ECO:0000313" key="1">
    <source>
        <dbReference type="EMBL" id="CAF1029982.1"/>
    </source>
</evidence>
<organism evidence="2 5">
    <name type="scientific">Didymodactylos carnosus</name>
    <dbReference type="NCBI Taxonomy" id="1234261"/>
    <lineage>
        <taxon>Eukaryota</taxon>
        <taxon>Metazoa</taxon>
        <taxon>Spiralia</taxon>
        <taxon>Gnathifera</taxon>
        <taxon>Rotifera</taxon>
        <taxon>Eurotatoria</taxon>
        <taxon>Bdelloidea</taxon>
        <taxon>Philodinida</taxon>
        <taxon>Philodinidae</taxon>
        <taxon>Didymodactylos</taxon>
    </lineage>
</organism>
<reference evidence="2" key="1">
    <citation type="submission" date="2021-02" db="EMBL/GenBank/DDBJ databases">
        <authorList>
            <person name="Nowell W R."/>
        </authorList>
    </citation>
    <scope>NUCLEOTIDE SEQUENCE</scope>
</reference>
<dbReference type="EMBL" id="CAJNOK010007281">
    <property type="protein sequence ID" value="CAF1029982.1"/>
    <property type="molecule type" value="Genomic_DNA"/>
</dbReference>
<evidence type="ECO:0000313" key="3">
    <source>
        <dbReference type="EMBL" id="CAF3798220.1"/>
    </source>
</evidence>
<protein>
    <submittedName>
        <fullName evidence="2">Uncharacterized protein</fullName>
    </submittedName>
</protein>
<evidence type="ECO:0000313" key="5">
    <source>
        <dbReference type="Proteomes" id="UP000663829"/>
    </source>
</evidence>
<evidence type="ECO:0000313" key="4">
    <source>
        <dbReference type="EMBL" id="CAF3985974.1"/>
    </source>
</evidence>
<dbReference type="AlphaFoldDB" id="A0A814XYR6"/>
<dbReference type="Proteomes" id="UP000681722">
    <property type="component" value="Unassembled WGS sequence"/>
</dbReference>
<dbReference type="EMBL" id="CAJNOQ010009361">
    <property type="protein sequence ID" value="CAF1222704.1"/>
    <property type="molecule type" value="Genomic_DNA"/>
</dbReference>
<proteinExistence type="predicted"/>
<keyword evidence="5" id="KW-1185">Reference proteome</keyword>
<gene>
    <name evidence="2" type="ORF">GPM918_LOCUS24770</name>
    <name evidence="1" type="ORF">OVA965_LOCUS15938</name>
    <name evidence="4" type="ORF">SRO942_LOCUS24773</name>
    <name evidence="3" type="ORF">TMI583_LOCUS15946</name>
</gene>
<comment type="caution">
    <text evidence="2">The sequence shown here is derived from an EMBL/GenBank/DDBJ whole genome shotgun (WGS) entry which is preliminary data.</text>
</comment>
<evidence type="ECO:0000313" key="2">
    <source>
        <dbReference type="EMBL" id="CAF1222704.1"/>
    </source>
</evidence>
<dbReference type="Proteomes" id="UP000682733">
    <property type="component" value="Unassembled WGS sequence"/>
</dbReference>
<sequence>MNIVGAEKMTKVLSNICKEIVECKQNEQRQHVMMNECFELVECLTKLKYNKFNWEEGASFYLTSVLESLSFLINDSTISDNDKSIVTNLILSLMANTESLSDGILSGKQLPSVLCSIGNRIGSDKFDFYLYDSFELTINMESFNADSIGMMGAEFLPELVLQTKSLCSAPKIIVESKTSLFDERFLVSLELISKHIIKFVQKQNDVRNIQETFRKQTIPTLGKILKKNRLIIQQIWFNTLYDDCQEFLNRQSFVEIPAKESWSFQNIVQMNCNCPICHIVNEFLLDPIQQEVEINISRQYKNSHNIEELLNPKSVCCICYYPYNLLRIAETITNVQYCQQQRQICLELKQELMNINDDI</sequence>
<dbReference type="EMBL" id="CAJOBC010009364">
    <property type="protein sequence ID" value="CAF3985974.1"/>
    <property type="molecule type" value="Genomic_DNA"/>
</dbReference>
<dbReference type="EMBL" id="CAJOBA010007291">
    <property type="protein sequence ID" value="CAF3798220.1"/>
    <property type="molecule type" value="Genomic_DNA"/>
</dbReference>
<accession>A0A814XYR6</accession>